<keyword evidence="3" id="KW-1185">Reference proteome</keyword>
<protein>
    <submittedName>
        <fullName evidence="2">Uncharacterized protein</fullName>
    </submittedName>
</protein>
<proteinExistence type="predicted"/>
<sequence>MDIEMPERGKALMGILITATTLQWIGNYHLNKFTLCRDPCNRDSNHPLKIGLGEQLGKNRQVTFATLSVLLCALPDCRVLLKKYAEWLMDVNGLKGMTLVRNKLTSLMHLDNDHPNVQAFYMCLTWSIHFHPTSNALATYTPATSASGRTQSLSYQTPDTPTPGSRVHKCK</sequence>
<dbReference type="AlphaFoldDB" id="A0A9P5PDN1"/>
<evidence type="ECO:0000313" key="3">
    <source>
        <dbReference type="Proteomes" id="UP000772434"/>
    </source>
</evidence>
<accession>A0A9P5PDN1</accession>
<name>A0A9P5PDN1_9AGAR</name>
<feature type="region of interest" description="Disordered" evidence="1">
    <location>
        <begin position="148"/>
        <end position="171"/>
    </location>
</feature>
<feature type="compositionally biased region" description="Polar residues" evidence="1">
    <location>
        <begin position="148"/>
        <end position="163"/>
    </location>
</feature>
<reference evidence="2" key="1">
    <citation type="submission" date="2020-11" db="EMBL/GenBank/DDBJ databases">
        <authorList>
            <consortium name="DOE Joint Genome Institute"/>
            <person name="Ahrendt S."/>
            <person name="Riley R."/>
            <person name="Andreopoulos W."/>
            <person name="Labutti K."/>
            <person name="Pangilinan J."/>
            <person name="Ruiz-Duenas F.J."/>
            <person name="Barrasa J.M."/>
            <person name="Sanchez-Garcia M."/>
            <person name="Camarero S."/>
            <person name="Miyauchi S."/>
            <person name="Serrano A."/>
            <person name="Linde D."/>
            <person name="Babiker R."/>
            <person name="Drula E."/>
            <person name="Ayuso-Fernandez I."/>
            <person name="Pacheco R."/>
            <person name="Padilla G."/>
            <person name="Ferreira P."/>
            <person name="Barriuso J."/>
            <person name="Kellner H."/>
            <person name="Castanera R."/>
            <person name="Alfaro M."/>
            <person name="Ramirez L."/>
            <person name="Pisabarro A.G."/>
            <person name="Kuo A."/>
            <person name="Tritt A."/>
            <person name="Lipzen A."/>
            <person name="He G."/>
            <person name="Yan M."/>
            <person name="Ng V."/>
            <person name="Cullen D."/>
            <person name="Martin F."/>
            <person name="Rosso M.-N."/>
            <person name="Henrissat B."/>
            <person name="Hibbett D."/>
            <person name="Martinez A.T."/>
            <person name="Grigoriev I.V."/>
        </authorList>
    </citation>
    <scope>NUCLEOTIDE SEQUENCE</scope>
    <source>
        <strain evidence="2">AH 40177</strain>
    </source>
</reference>
<dbReference type="Proteomes" id="UP000772434">
    <property type="component" value="Unassembled WGS sequence"/>
</dbReference>
<comment type="caution">
    <text evidence="2">The sequence shown here is derived from an EMBL/GenBank/DDBJ whole genome shotgun (WGS) entry which is preliminary data.</text>
</comment>
<organism evidence="2 3">
    <name type="scientific">Rhodocollybia butyracea</name>
    <dbReference type="NCBI Taxonomy" id="206335"/>
    <lineage>
        <taxon>Eukaryota</taxon>
        <taxon>Fungi</taxon>
        <taxon>Dikarya</taxon>
        <taxon>Basidiomycota</taxon>
        <taxon>Agaricomycotina</taxon>
        <taxon>Agaricomycetes</taxon>
        <taxon>Agaricomycetidae</taxon>
        <taxon>Agaricales</taxon>
        <taxon>Marasmiineae</taxon>
        <taxon>Omphalotaceae</taxon>
        <taxon>Rhodocollybia</taxon>
    </lineage>
</organism>
<dbReference type="EMBL" id="JADNRY010000199">
    <property type="protein sequence ID" value="KAF9061498.1"/>
    <property type="molecule type" value="Genomic_DNA"/>
</dbReference>
<evidence type="ECO:0000313" key="2">
    <source>
        <dbReference type="EMBL" id="KAF9061498.1"/>
    </source>
</evidence>
<evidence type="ECO:0000256" key="1">
    <source>
        <dbReference type="SAM" id="MobiDB-lite"/>
    </source>
</evidence>
<gene>
    <name evidence="2" type="ORF">BDP27DRAFT_1428858</name>
</gene>